<dbReference type="SUPFAM" id="SSF101148">
    <property type="entry name" value="Plant invertase/pectin methylesterase inhibitor"/>
    <property type="match status" value="1"/>
</dbReference>
<dbReference type="PANTHER" id="PTHR31080">
    <property type="entry name" value="PECTINESTERASE INHIBITOR-LIKE"/>
    <property type="match status" value="1"/>
</dbReference>
<evidence type="ECO:0000313" key="4">
    <source>
        <dbReference type="EMBL" id="VVW42050.1"/>
    </source>
</evidence>
<feature type="chain" id="PRO_5023875075" description="Pectinesterase inhibitor domain-containing protein" evidence="2">
    <location>
        <begin position="27"/>
        <end position="179"/>
    </location>
</feature>
<dbReference type="OrthoDB" id="1899334at2759"/>
<feature type="domain" description="Pectinesterase inhibitor" evidence="3">
    <location>
        <begin position="28"/>
        <end position="174"/>
    </location>
</feature>
<feature type="signal peptide" evidence="2">
    <location>
        <begin position="1"/>
        <end position="26"/>
    </location>
</feature>
<dbReference type="EMBL" id="LR721783">
    <property type="protein sequence ID" value="VVW42050.1"/>
    <property type="molecule type" value="Genomic_DNA"/>
</dbReference>
<keyword evidence="1 2" id="KW-0732">Signal</keyword>
<dbReference type="InterPro" id="IPR035513">
    <property type="entry name" value="Invertase/methylesterase_inhib"/>
</dbReference>
<evidence type="ECO:0000259" key="3">
    <source>
        <dbReference type="SMART" id="SM00856"/>
    </source>
</evidence>
<proteinExistence type="predicted"/>
<dbReference type="InterPro" id="IPR006501">
    <property type="entry name" value="Pectinesterase_inhib_dom"/>
</dbReference>
<dbReference type="GO" id="GO:0004857">
    <property type="term" value="F:enzyme inhibitor activity"/>
    <property type="evidence" value="ECO:0007669"/>
    <property type="project" value="InterPro"/>
</dbReference>
<dbReference type="Pfam" id="PF04043">
    <property type="entry name" value="PMEI"/>
    <property type="match status" value="1"/>
</dbReference>
<evidence type="ECO:0000256" key="2">
    <source>
        <dbReference type="SAM" id="SignalP"/>
    </source>
</evidence>
<reference evidence="4" key="1">
    <citation type="submission" date="2019-09" db="EMBL/GenBank/DDBJ databases">
        <authorList>
            <person name="Zhang L."/>
        </authorList>
    </citation>
    <scope>NUCLEOTIDE SEQUENCE</scope>
</reference>
<sequence>MAGSHALLLPIAVFLVLSFGAAPSASTNDADLLHQVCSKVTFKDLCISSLGSDPSSSTADINKLAVLSVQVAKEHAKATYSYIEHLLNSTAGDPSLQQSLTDCSDVYVDIVEQLEDSISAFSEKQYKNINTWVSAAVSDVQTCDDGFKEQQVERSPLVQKNAITSNLCSNVLAILKMLG</sequence>
<dbReference type="InterPro" id="IPR051955">
    <property type="entry name" value="PME_Inhibitor"/>
</dbReference>
<protein>
    <recommendedName>
        <fullName evidence="3">Pectinesterase inhibitor domain-containing protein</fullName>
    </recommendedName>
</protein>
<dbReference type="Gramene" id="NC5G0159160.1">
    <property type="protein sequence ID" value="NC5G0159160.1:cds"/>
    <property type="gene ID" value="NC5G0159160"/>
</dbReference>
<evidence type="ECO:0000256" key="1">
    <source>
        <dbReference type="ARBA" id="ARBA00022729"/>
    </source>
</evidence>
<dbReference type="Gene3D" id="1.20.140.40">
    <property type="entry name" value="Invertase/pectin methylesterase inhibitor family protein"/>
    <property type="match status" value="1"/>
</dbReference>
<dbReference type="PANTHER" id="PTHR31080:SF296">
    <property type="entry name" value="OS05G0360900 PROTEIN"/>
    <property type="match status" value="1"/>
</dbReference>
<name>A0A5K1DN46_9MAGN</name>
<dbReference type="SMART" id="SM00856">
    <property type="entry name" value="PMEI"/>
    <property type="match status" value="1"/>
</dbReference>
<gene>
    <name evidence="4" type="ORF">NYM_LOCUS19673</name>
</gene>
<organism evidence="4">
    <name type="scientific">Nymphaea colorata</name>
    <name type="common">pocket water lily</name>
    <dbReference type="NCBI Taxonomy" id="210225"/>
    <lineage>
        <taxon>Eukaryota</taxon>
        <taxon>Viridiplantae</taxon>
        <taxon>Streptophyta</taxon>
        <taxon>Embryophyta</taxon>
        <taxon>Tracheophyta</taxon>
        <taxon>Spermatophyta</taxon>
        <taxon>Magnoliopsida</taxon>
        <taxon>Nymphaeales</taxon>
        <taxon>Nymphaeaceae</taxon>
        <taxon>Nymphaea</taxon>
    </lineage>
</organism>
<accession>A0A5K1DN46</accession>
<dbReference type="OMA" id="YKNINTW"/>
<dbReference type="NCBIfam" id="TIGR01614">
    <property type="entry name" value="PME_inhib"/>
    <property type="match status" value="1"/>
</dbReference>
<dbReference type="CDD" id="cd15801">
    <property type="entry name" value="PMEI-like_1"/>
    <property type="match status" value="1"/>
</dbReference>
<dbReference type="AlphaFoldDB" id="A0A5K1DN46"/>